<dbReference type="AlphaFoldDB" id="A0A2U1NME8"/>
<feature type="region of interest" description="Disordered" evidence="5">
    <location>
        <begin position="1"/>
        <end position="22"/>
    </location>
</feature>
<proteinExistence type="predicted"/>
<evidence type="ECO:0000256" key="4">
    <source>
        <dbReference type="ARBA" id="ARBA00023136"/>
    </source>
</evidence>
<feature type="domain" description="COPA/B TPR" evidence="8">
    <location>
        <begin position="222"/>
        <end position="315"/>
    </location>
</feature>
<evidence type="ECO:0000256" key="1">
    <source>
        <dbReference type="ARBA" id="ARBA00004141"/>
    </source>
</evidence>
<feature type="compositionally biased region" description="Polar residues" evidence="5">
    <location>
        <begin position="47"/>
        <end position="58"/>
    </location>
</feature>
<accession>A0A2U1NME8</accession>
<reference evidence="9 10" key="1">
    <citation type="journal article" date="2018" name="Mol. Plant">
        <title>The genome of Artemisia annua provides insight into the evolution of Asteraceae family and artemisinin biosynthesis.</title>
        <authorList>
            <person name="Shen Q."/>
            <person name="Zhang L."/>
            <person name="Liao Z."/>
            <person name="Wang S."/>
            <person name="Yan T."/>
            <person name="Shi P."/>
            <person name="Liu M."/>
            <person name="Fu X."/>
            <person name="Pan Q."/>
            <person name="Wang Y."/>
            <person name="Lv Z."/>
            <person name="Lu X."/>
            <person name="Zhang F."/>
            <person name="Jiang W."/>
            <person name="Ma Y."/>
            <person name="Chen M."/>
            <person name="Hao X."/>
            <person name="Li L."/>
            <person name="Tang Y."/>
            <person name="Lv G."/>
            <person name="Zhou Y."/>
            <person name="Sun X."/>
            <person name="Brodelius P.E."/>
            <person name="Rose J.K.C."/>
            <person name="Tang K."/>
        </authorList>
    </citation>
    <scope>NUCLEOTIDE SEQUENCE [LARGE SCALE GENOMIC DNA]</scope>
    <source>
        <strain evidence="10">cv. Huhao1</strain>
        <tissue evidence="9">Leaf</tissue>
    </source>
</reference>
<evidence type="ECO:0000256" key="5">
    <source>
        <dbReference type="SAM" id="MobiDB-lite"/>
    </source>
</evidence>
<feature type="transmembrane region" description="Helical" evidence="6">
    <location>
        <begin position="105"/>
        <end position="124"/>
    </location>
</feature>
<dbReference type="STRING" id="35608.A0A2U1NME8"/>
<feature type="transmembrane region" description="Helical" evidence="6">
    <location>
        <begin position="131"/>
        <end position="150"/>
    </location>
</feature>
<dbReference type="Pfam" id="PF13906">
    <property type="entry name" value="AA_permease_C"/>
    <property type="match status" value="1"/>
</dbReference>
<evidence type="ECO:0000313" key="10">
    <source>
        <dbReference type="Proteomes" id="UP000245207"/>
    </source>
</evidence>
<organism evidence="9 10">
    <name type="scientific">Artemisia annua</name>
    <name type="common">Sweet wormwood</name>
    <dbReference type="NCBI Taxonomy" id="35608"/>
    <lineage>
        <taxon>Eukaryota</taxon>
        <taxon>Viridiplantae</taxon>
        <taxon>Streptophyta</taxon>
        <taxon>Embryophyta</taxon>
        <taxon>Tracheophyta</taxon>
        <taxon>Spermatophyta</taxon>
        <taxon>Magnoliopsida</taxon>
        <taxon>eudicotyledons</taxon>
        <taxon>Gunneridae</taxon>
        <taxon>Pentapetalae</taxon>
        <taxon>asterids</taxon>
        <taxon>campanulids</taxon>
        <taxon>Asterales</taxon>
        <taxon>Asteraceae</taxon>
        <taxon>Asteroideae</taxon>
        <taxon>Anthemideae</taxon>
        <taxon>Artemisiinae</taxon>
        <taxon>Artemisia</taxon>
    </lineage>
</organism>
<keyword evidence="10" id="KW-1185">Reference proteome</keyword>
<dbReference type="EMBL" id="PKPP01002534">
    <property type="protein sequence ID" value="PWA74638.1"/>
    <property type="molecule type" value="Genomic_DNA"/>
</dbReference>
<evidence type="ECO:0000313" key="9">
    <source>
        <dbReference type="EMBL" id="PWA74638.1"/>
    </source>
</evidence>
<dbReference type="InterPro" id="IPR056176">
    <property type="entry name" value="TPR_COPA_B"/>
</dbReference>
<dbReference type="Pfam" id="PF23953">
    <property type="entry name" value="TPR_COPA_B"/>
    <property type="match status" value="1"/>
</dbReference>
<dbReference type="PANTHER" id="PTHR31652">
    <property type="entry name" value="LIMR FAMILY PROTEIN DDB_G0283707-RELATED"/>
    <property type="match status" value="1"/>
</dbReference>
<feature type="domain" description="Cationic amino acid transporter C-terminal" evidence="7">
    <location>
        <begin position="163"/>
        <end position="186"/>
    </location>
</feature>
<dbReference type="OrthoDB" id="10261470at2759"/>
<gene>
    <name evidence="9" type="ORF">CTI12_AA250090</name>
</gene>
<evidence type="ECO:0000256" key="6">
    <source>
        <dbReference type="SAM" id="Phobius"/>
    </source>
</evidence>
<dbReference type="InterPro" id="IPR029485">
    <property type="entry name" value="CAT_C"/>
</dbReference>
<keyword evidence="3 6" id="KW-1133">Transmembrane helix</keyword>
<evidence type="ECO:0000259" key="7">
    <source>
        <dbReference type="Pfam" id="PF13906"/>
    </source>
</evidence>
<dbReference type="PANTHER" id="PTHR31652:SF0">
    <property type="entry name" value="LIMR FAMILY PROTEIN DDB_G0283707-RELATED"/>
    <property type="match status" value="1"/>
</dbReference>
<protein>
    <submittedName>
        <fullName evidence="9">Coatomer beta' subunit (COPB2)</fullName>
    </submittedName>
</protein>
<feature type="transmembrane region" description="Helical" evidence="6">
    <location>
        <begin position="170"/>
        <end position="190"/>
    </location>
</feature>
<dbReference type="Gene3D" id="1.25.40.470">
    <property type="match status" value="2"/>
</dbReference>
<keyword evidence="4 6" id="KW-0472">Membrane</keyword>
<dbReference type="GO" id="GO:0016020">
    <property type="term" value="C:membrane"/>
    <property type="evidence" value="ECO:0007669"/>
    <property type="project" value="UniProtKB-SubCell"/>
</dbReference>
<evidence type="ECO:0000259" key="8">
    <source>
        <dbReference type="Pfam" id="PF23953"/>
    </source>
</evidence>
<comment type="subcellular location">
    <subcellularLocation>
        <location evidence="1">Membrane</location>
        <topology evidence="1">Multi-pass membrane protein</topology>
    </subcellularLocation>
</comment>
<sequence>MDPAVSTPVSGPAEDNNGIPDDLCCKRSDETSCKFCNEGKVKRAKRTPTSESHSYLESNSDEMDSPLGEYPMTPSGSRSMEMDGLLPAIFSRVYPTWHTPIQSQIWVGFIACVLAGLLYVHLLSHVLSVHCSWYLFVIVRVTMAVLAASSLRFRQLQMDPPGFSCPWVPIVPALCILVNIFLFISVALFLESRGMIEEALEVATDPDYRFDLAIQLGKLEIAKLDMAEDCLKHANDLSGLLLLYSSLGDAEGIIKLASLAKENGKNNVAFACLFMLGKLEDCLQLLVDSNRIPAAALMARSYLPNKVSEIVALWRKDLNKVNQKAAESLVDTEEYSNMFEDWQISLEVEARAAETRDNYPPATEYVNYVDRSHVNLVEVFKNMQLDDEEPHENGELDHDSSLRPKAVITRSQYIKEATELGKKARELKKAADALHQEERSGSKGRKWRKNMKAVEKAQCFFRFIRFACLVSIALQLLEPGRINILTIALLYKIGASFPLSCIPFYLLPSVINWEPWAQEVEAKTSINEDGKEPDASFVNSSRPLSEVGLIFRNGTLFKDVFQQFKEKMSRMEIELAIHTGSRHVDRLRLVYASKEAAEIGYVEIKQLSNYYELAQAQGRSYEGAGEGPC</sequence>
<evidence type="ECO:0000256" key="2">
    <source>
        <dbReference type="ARBA" id="ARBA00022692"/>
    </source>
</evidence>
<comment type="caution">
    <text evidence="9">The sequence shown here is derived from an EMBL/GenBank/DDBJ whole genome shotgun (WGS) entry which is preliminary data.</text>
</comment>
<name>A0A2U1NME8_ARTAN</name>
<keyword evidence="2 6" id="KW-0812">Transmembrane</keyword>
<feature type="region of interest" description="Disordered" evidence="5">
    <location>
        <begin position="47"/>
        <end position="68"/>
    </location>
</feature>
<evidence type="ECO:0000256" key="3">
    <source>
        <dbReference type="ARBA" id="ARBA00022989"/>
    </source>
</evidence>
<dbReference type="Proteomes" id="UP000245207">
    <property type="component" value="Unassembled WGS sequence"/>
</dbReference>